<feature type="domain" description="HTH cro/C1-type" evidence="2">
    <location>
        <begin position="176"/>
        <end position="235"/>
    </location>
</feature>
<evidence type="ECO:0000313" key="4">
    <source>
        <dbReference type="Proteomes" id="UP001500064"/>
    </source>
</evidence>
<reference evidence="3 4" key="1">
    <citation type="journal article" date="2019" name="Int. J. Syst. Evol. Microbiol.">
        <title>The Global Catalogue of Microorganisms (GCM) 10K type strain sequencing project: providing services to taxonomists for standard genome sequencing and annotation.</title>
        <authorList>
            <consortium name="The Broad Institute Genomics Platform"/>
            <consortium name="The Broad Institute Genome Sequencing Center for Infectious Disease"/>
            <person name="Wu L."/>
            <person name="Ma J."/>
        </authorList>
    </citation>
    <scope>NUCLEOTIDE SEQUENCE [LARGE SCALE GENOMIC DNA]</scope>
    <source>
        <strain evidence="3 4">JCM 13929</strain>
    </source>
</reference>
<organism evidence="3 4">
    <name type="scientific">Nonomuraea maheshkhaliensis</name>
    <dbReference type="NCBI Taxonomy" id="419590"/>
    <lineage>
        <taxon>Bacteria</taxon>
        <taxon>Bacillati</taxon>
        <taxon>Actinomycetota</taxon>
        <taxon>Actinomycetes</taxon>
        <taxon>Streptosporangiales</taxon>
        <taxon>Streptosporangiaceae</taxon>
        <taxon>Nonomuraea</taxon>
    </lineage>
</organism>
<proteinExistence type="predicted"/>
<evidence type="ECO:0000256" key="1">
    <source>
        <dbReference type="SAM" id="MobiDB-lite"/>
    </source>
</evidence>
<feature type="compositionally biased region" description="Polar residues" evidence="1">
    <location>
        <begin position="149"/>
        <end position="164"/>
    </location>
</feature>
<accession>A0ABN2F0Y1</accession>
<dbReference type="InterPro" id="IPR001387">
    <property type="entry name" value="Cro/C1-type_HTH"/>
</dbReference>
<evidence type="ECO:0000313" key="3">
    <source>
        <dbReference type="EMBL" id="GAA1624452.1"/>
    </source>
</evidence>
<keyword evidence="4" id="KW-1185">Reference proteome</keyword>
<feature type="compositionally biased region" description="Low complexity" evidence="1">
    <location>
        <begin position="131"/>
        <end position="144"/>
    </location>
</feature>
<protein>
    <recommendedName>
        <fullName evidence="2">HTH cro/C1-type domain-containing protein</fullName>
    </recommendedName>
</protein>
<comment type="caution">
    <text evidence="3">The sequence shown here is derived from an EMBL/GenBank/DDBJ whole genome shotgun (WGS) entry which is preliminary data.</text>
</comment>
<dbReference type="SUPFAM" id="SSF47413">
    <property type="entry name" value="lambda repressor-like DNA-binding domains"/>
    <property type="match status" value="1"/>
</dbReference>
<evidence type="ECO:0000259" key="2">
    <source>
        <dbReference type="SMART" id="SM00530"/>
    </source>
</evidence>
<name>A0ABN2F0Y1_9ACTN</name>
<feature type="domain" description="HTH cro/C1-type" evidence="2">
    <location>
        <begin position="238"/>
        <end position="296"/>
    </location>
</feature>
<feature type="region of interest" description="Disordered" evidence="1">
    <location>
        <begin position="295"/>
        <end position="326"/>
    </location>
</feature>
<dbReference type="Proteomes" id="UP001500064">
    <property type="component" value="Unassembled WGS sequence"/>
</dbReference>
<dbReference type="SMART" id="SM00530">
    <property type="entry name" value="HTH_XRE"/>
    <property type="match status" value="4"/>
</dbReference>
<sequence length="426" mass="46971">MGPAVADPILALPVLVDLREAHGLTESQIASRMGVRRSNLAVLERRLRAHSACHAKTVYSYAEAIGHPLRPTLHELVRHREGSGQSPHDVAAAMGVSARRVRELEADLTSRGGASIQTVFTYSVITGQPLTLTGDPTGTPRPDLAPFSGQPQQESAGTRRGSTSAAWKAPTFDLTILLALRAARALTEDQIAARMGMVRSNLRRLEQMLSSGAPKLHAKTVFDYADAIGYPFRPTFRELVQYREGSGQSRHDVSALMGVDTEYVYRLERMLKSGGGGLFRTVFAYSVVIGQPLAPTEDPHFTPPPGHPASRRRSEKARTSQQELADERERLAAEAIRLHAAGAHIRDIAKHLQVDRTTAERYLNPQRTKRLSAQARHRDEERQGLAARAHQLRADGKEYGEIAELLHISEMSVYRYMSEYPADTDG</sequence>
<feature type="domain" description="HTH cro/C1-type" evidence="2">
    <location>
        <begin position="14"/>
        <end position="72"/>
    </location>
</feature>
<feature type="domain" description="HTH cro/C1-type" evidence="2">
    <location>
        <begin position="75"/>
        <end position="133"/>
    </location>
</feature>
<feature type="region of interest" description="Disordered" evidence="1">
    <location>
        <begin position="131"/>
        <end position="164"/>
    </location>
</feature>
<dbReference type="InterPro" id="IPR010982">
    <property type="entry name" value="Lambda_DNA-bd_dom_sf"/>
</dbReference>
<dbReference type="EMBL" id="BAAAMU010000011">
    <property type="protein sequence ID" value="GAA1624452.1"/>
    <property type="molecule type" value="Genomic_DNA"/>
</dbReference>
<gene>
    <name evidence="3" type="ORF">GCM10009733_021400</name>
</gene>